<reference evidence="2" key="1">
    <citation type="submission" date="2022-07" db="EMBL/GenBank/DDBJ databases">
        <authorList>
            <person name="Otstavnykh N."/>
            <person name="Isaeva M."/>
            <person name="Bystritskaya E."/>
        </authorList>
    </citation>
    <scope>NUCLEOTIDE SEQUENCE</scope>
    <source>
        <strain evidence="2">KCTC 52189</strain>
    </source>
</reference>
<organism evidence="2 3">
    <name type="scientific">Marimonas arenosa</name>
    <dbReference type="NCBI Taxonomy" id="1795305"/>
    <lineage>
        <taxon>Bacteria</taxon>
        <taxon>Pseudomonadati</taxon>
        <taxon>Pseudomonadota</taxon>
        <taxon>Alphaproteobacteria</taxon>
        <taxon>Rhodobacterales</taxon>
        <taxon>Paracoccaceae</taxon>
        <taxon>Marimonas</taxon>
    </lineage>
</organism>
<accession>A0AAE3WB96</accession>
<evidence type="ECO:0000313" key="3">
    <source>
        <dbReference type="Proteomes" id="UP001226762"/>
    </source>
</evidence>
<dbReference type="Proteomes" id="UP001226762">
    <property type="component" value="Unassembled WGS sequence"/>
</dbReference>
<proteinExistence type="predicted"/>
<dbReference type="InterPro" id="IPR027266">
    <property type="entry name" value="TrmE/GcvT-like"/>
</dbReference>
<evidence type="ECO:0000313" key="2">
    <source>
        <dbReference type="EMBL" id="MDQ2089444.1"/>
    </source>
</evidence>
<dbReference type="RefSeq" id="WP_306734689.1">
    <property type="nucleotide sequence ID" value="NZ_JANHAX010000001.1"/>
</dbReference>
<feature type="domain" description="GCVT N-terminal" evidence="1">
    <location>
        <begin position="88"/>
        <end position="171"/>
    </location>
</feature>
<sequence length="181" mass="19051">MIELLAKTPCDGLLPRTIGTVTLTEISFEAITSVAPLTGQEDAVSGTLKAQMGAAFPKPGRTTGKAHARAVWSGLGQALVLGPALQPIPGAAMTDQTDAWACVALEGDGARDVLARLTPLDLRPSVFRQGHAARTELAHMSAVLMRTGESRYGIMAFRSMAKTLVHDVTEAMTSVAARTRL</sequence>
<keyword evidence="3" id="KW-1185">Reference proteome</keyword>
<reference evidence="2" key="2">
    <citation type="submission" date="2023-02" db="EMBL/GenBank/DDBJ databases">
        <title>'Rhodoalgimonas zhirmunskyi' gen. nov., isolated from a red alga.</title>
        <authorList>
            <person name="Nedashkovskaya O.I."/>
            <person name="Otstavnykh N.Y."/>
            <person name="Bystritskaya E.P."/>
            <person name="Balabanova L.A."/>
            <person name="Isaeva M.P."/>
        </authorList>
    </citation>
    <scope>NUCLEOTIDE SEQUENCE</scope>
    <source>
        <strain evidence="2">KCTC 52189</strain>
    </source>
</reference>
<dbReference type="Gene3D" id="3.30.1360.120">
    <property type="entry name" value="Probable tRNA modification gtpase trme, domain 1"/>
    <property type="match status" value="1"/>
</dbReference>
<dbReference type="EMBL" id="JANHAX010000001">
    <property type="protein sequence ID" value="MDQ2089444.1"/>
    <property type="molecule type" value="Genomic_DNA"/>
</dbReference>
<dbReference type="SUPFAM" id="SSF103025">
    <property type="entry name" value="Folate-binding domain"/>
    <property type="match status" value="1"/>
</dbReference>
<protein>
    <submittedName>
        <fullName evidence="2">Sarcosine oxidase subunit gamma</fullName>
    </submittedName>
</protein>
<evidence type="ECO:0000259" key="1">
    <source>
        <dbReference type="Pfam" id="PF01571"/>
    </source>
</evidence>
<comment type="caution">
    <text evidence="2">The sequence shown here is derived from an EMBL/GenBank/DDBJ whole genome shotgun (WGS) entry which is preliminary data.</text>
</comment>
<name>A0AAE3WB96_9RHOB</name>
<dbReference type="AlphaFoldDB" id="A0AAE3WB96"/>
<gene>
    <name evidence="2" type="ORF">NO357_05965</name>
</gene>
<dbReference type="InterPro" id="IPR006222">
    <property type="entry name" value="GCVT_N"/>
</dbReference>
<dbReference type="Pfam" id="PF01571">
    <property type="entry name" value="GCV_T"/>
    <property type="match status" value="1"/>
</dbReference>